<feature type="region of interest" description="Disordered" evidence="1">
    <location>
        <begin position="389"/>
        <end position="417"/>
    </location>
</feature>
<dbReference type="InterPro" id="IPR007110">
    <property type="entry name" value="Ig-like_dom"/>
</dbReference>
<evidence type="ECO:0000256" key="2">
    <source>
        <dbReference type="SAM" id="Phobius"/>
    </source>
</evidence>
<dbReference type="AlphaFoldDB" id="A0A673KFI8"/>
<sequence>MKLLWNILLCLPRLLGVLCAEADEIKMVSVKAKDSNTHLTDLSIPEFTRLYRSIDTCPSKTTPSSKCALRCSVANSPDATLTLYNGSSLFSITKVADLNLDLSLCMYVEYQDTNAYSCVLNDPFSKQTTKLDISQLCQMCLDKTQTPVSVTEGDSVTLHTDVMEVKMKDQILWMFECRPAQLTIIAEILNNNIFIYDCDDLRFKDRLQLDGQTGNLTITNTNKTDSGVYKLQINNGVSRCWGFNVTVYAHLPVPVISRDSSSCSSSSSSSGSSVSRCVLLCSVVNVGHVTLSWYKGNSLLSSISVSDLNSSLCLEVDYQNNTLSNNTYSCVVSNSFTIQTEYVDITKLCSVQFWTILKISIAVAVAVAVAAVVVIVSAVICFRKCNQPRQEVPCSGDPTERNQQENEGLIPSSSSHDTSRESILLCKLCWD</sequence>
<dbReference type="PANTHER" id="PTHR21063">
    <property type="entry name" value="LFA-3"/>
    <property type="match status" value="1"/>
</dbReference>
<dbReference type="SUPFAM" id="SSF48726">
    <property type="entry name" value="Immunoglobulin"/>
    <property type="match status" value="1"/>
</dbReference>
<dbReference type="InterPro" id="IPR003599">
    <property type="entry name" value="Ig_sub"/>
</dbReference>
<evidence type="ECO:0000313" key="5">
    <source>
        <dbReference type="Ensembl" id="ENSSRHP00000063252.1"/>
    </source>
</evidence>
<dbReference type="InterPro" id="IPR013783">
    <property type="entry name" value="Ig-like_fold"/>
</dbReference>
<reference evidence="5" key="2">
    <citation type="submission" date="2025-09" db="UniProtKB">
        <authorList>
            <consortium name="Ensembl"/>
        </authorList>
    </citation>
    <scope>IDENTIFICATION</scope>
</reference>
<feature type="chain" id="PRO_5025345262" description="Ig-like domain-containing protein" evidence="3">
    <location>
        <begin position="23"/>
        <end position="431"/>
    </location>
</feature>
<name>A0A673KFI8_9TELE</name>
<keyword evidence="2" id="KW-0812">Transmembrane</keyword>
<dbReference type="Gene3D" id="2.60.40.10">
    <property type="entry name" value="Immunoglobulins"/>
    <property type="match status" value="3"/>
</dbReference>
<feature type="domain" description="Ig-like" evidence="4">
    <location>
        <begin position="254"/>
        <end position="346"/>
    </location>
</feature>
<protein>
    <recommendedName>
        <fullName evidence="4">Ig-like domain-containing protein</fullName>
    </recommendedName>
</protein>
<feature type="transmembrane region" description="Helical" evidence="2">
    <location>
        <begin position="359"/>
        <end position="382"/>
    </location>
</feature>
<reference evidence="5" key="1">
    <citation type="submission" date="2025-08" db="UniProtKB">
        <authorList>
            <consortium name="Ensembl"/>
        </authorList>
    </citation>
    <scope>IDENTIFICATION</scope>
</reference>
<keyword evidence="2" id="KW-0472">Membrane</keyword>
<dbReference type="InterPro" id="IPR013106">
    <property type="entry name" value="Ig_V-set"/>
</dbReference>
<dbReference type="Pfam" id="PF07686">
    <property type="entry name" value="V-set"/>
    <property type="match status" value="1"/>
</dbReference>
<keyword evidence="2" id="KW-1133">Transmembrane helix</keyword>
<evidence type="ECO:0000256" key="1">
    <source>
        <dbReference type="SAM" id="MobiDB-lite"/>
    </source>
</evidence>
<dbReference type="PANTHER" id="PTHR21063:SF4">
    <property type="entry name" value="CD48 ANTIGEN-RELATED"/>
    <property type="match status" value="1"/>
</dbReference>
<organism evidence="5 6">
    <name type="scientific">Sinocyclocheilus rhinocerous</name>
    <dbReference type="NCBI Taxonomy" id="307959"/>
    <lineage>
        <taxon>Eukaryota</taxon>
        <taxon>Metazoa</taxon>
        <taxon>Chordata</taxon>
        <taxon>Craniata</taxon>
        <taxon>Vertebrata</taxon>
        <taxon>Euteleostomi</taxon>
        <taxon>Actinopterygii</taxon>
        <taxon>Neopterygii</taxon>
        <taxon>Teleostei</taxon>
        <taxon>Ostariophysi</taxon>
        <taxon>Cypriniformes</taxon>
        <taxon>Cyprinidae</taxon>
        <taxon>Cyprininae</taxon>
        <taxon>Sinocyclocheilus</taxon>
    </lineage>
</organism>
<evidence type="ECO:0000256" key="3">
    <source>
        <dbReference type="SAM" id="SignalP"/>
    </source>
</evidence>
<feature type="signal peptide" evidence="3">
    <location>
        <begin position="1"/>
        <end position="22"/>
    </location>
</feature>
<evidence type="ECO:0000313" key="6">
    <source>
        <dbReference type="Proteomes" id="UP000472270"/>
    </source>
</evidence>
<dbReference type="SMART" id="SM00409">
    <property type="entry name" value="IG"/>
    <property type="match status" value="1"/>
</dbReference>
<feature type="domain" description="Ig-like" evidence="4">
    <location>
        <begin position="45"/>
        <end position="134"/>
    </location>
</feature>
<keyword evidence="3" id="KW-0732">Signal</keyword>
<dbReference type="PROSITE" id="PS50835">
    <property type="entry name" value="IG_LIKE"/>
    <property type="match status" value="2"/>
</dbReference>
<dbReference type="Ensembl" id="ENSSRHT00000065008.1">
    <property type="protein sequence ID" value="ENSSRHP00000063252.1"/>
    <property type="gene ID" value="ENSSRHG00000031529.1"/>
</dbReference>
<accession>A0A673KFI8</accession>
<evidence type="ECO:0000259" key="4">
    <source>
        <dbReference type="PROSITE" id="PS50835"/>
    </source>
</evidence>
<dbReference type="Proteomes" id="UP000472270">
    <property type="component" value="Unassembled WGS sequence"/>
</dbReference>
<dbReference type="InterPro" id="IPR036179">
    <property type="entry name" value="Ig-like_dom_sf"/>
</dbReference>
<proteinExistence type="predicted"/>
<keyword evidence="6" id="KW-1185">Reference proteome</keyword>